<dbReference type="Proteomes" id="UP000198211">
    <property type="component" value="Unassembled WGS sequence"/>
</dbReference>
<protein>
    <submittedName>
        <fullName evidence="2">Helitron helicase</fullName>
    </submittedName>
</protein>
<feature type="region of interest" description="Disordered" evidence="1">
    <location>
        <begin position="96"/>
        <end position="123"/>
    </location>
</feature>
<keyword evidence="3" id="KW-1185">Reference proteome</keyword>
<gene>
    <name evidence="2" type="ORF">PHMEG_00026212</name>
</gene>
<name>A0A225VCQ2_9STRA</name>
<evidence type="ECO:0000256" key="1">
    <source>
        <dbReference type="SAM" id="MobiDB-lite"/>
    </source>
</evidence>
<dbReference type="GO" id="GO:0004386">
    <property type="term" value="F:helicase activity"/>
    <property type="evidence" value="ECO:0007669"/>
    <property type="project" value="UniProtKB-KW"/>
</dbReference>
<keyword evidence="2" id="KW-0347">Helicase</keyword>
<evidence type="ECO:0000313" key="2">
    <source>
        <dbReference type="EMBL" id="OWZ02260.1"/>
    </source>
</evidence>
<accession>A0A225VCQ2</accession>
<keyword evidence="2" id="KW-0378">Hydrolase</keyword>
<evidence type="ECO:0000313" key="3">
    <source>
        <dbReference type="Proteomes" id="UP000198211"/>
    </source>
</evidence>
<proteinExistence type="predicted"/>
<dbReference type="OrthoDB" id="3366231at2759"/>
<keyword evidence="2" id="KW-0067">ATP-binding</keyword>
<organism evidence="2 3">
    <name type="scientific">Phytophthora megakarya</name>
    <dbReference type="NCBI Taxonomy" id="4795"/>
    <lineage>
        <taxon>Eukaryota</taxon>
        <taxon>Sar</taxon>
        <taxon>Stramenopiles</taxon>
        <taxon>Oomycota</taxon>
        <taxon>Peronosporomycetes</taxon>
        <taxon>Peronosporales</taxon>
        <taxon>Peronosporaceae</taxon>
        <taxon>Phytophthora</taxon>
    </lineage>
</organism>
<dbReference type="STRING" id="4795.A0A225VCQ2"/>
<comment type="caution">
    <text evidence="2">The sequence shown here is derived from an EMBL/GenBank/DDBJ whole genome shotgun (WGS) entry which is preliminary data.</text>
</comment>
<reference evidence="3" key="1">
    <citation type="submission" date="2017-03" db="EMBL/GenBank/DDBJ databases">
        <title>Phytopthora megakarya and P. palmivora, two closely related causual agents of cacao black pod achieved similar genome size and gene model numbers by different mechanisms.</title>
        <authorList>
            <person name="Ali S."/>
            <person name="Shao J."/>
            <person name="Larry D.J."/>
            <person name="Kronmiller B."/>
            <person name="Shen D."/>
            <person name="Strem M.D."/>
            <person name="Melnick R.L."/>
            <person name="Guiltinan M.J."/>
            <person name="Tyler B.M."/>
            <person name="Meinhardt L.W."/>
            <person name="Bailey B.A."/>
        </authorList>
    </citation>
    <scope>NUCLEOTIDE SEQUENCE [LARGE SCALE GENOMIC DNA]</scope>
    <source>
        <strain evidence="3">zdho120</strain>
    </source>
</reference>
<keyword evidence="2" id="KW-0547">Nucleotide-binding</keyword>
<dbReference type="AlphaFoldDB" id="A0A225VCQ2"/>
<sequence length="123" mass="14298">MVLADVKLTAPAQEKTEPGRGTHTVKKARTALLQLEWCRARFITSMQTDHDHASNSWFVLYNYYLCQKYDYHVIVETCVTVQSIKYLYKYVYKGRDGNDENNTAEEHADKVKQSPDARYLSDL</sequence>
<dbReference type="EMBL" id="NBNE01006294">
    <property type="protein sequence ID" value="OWZ02260.1"/>
    <property type="molecule type" value="Genomic_DNA"/>
</dbReference>